<name>A0ABN2XE52_9MICC</name>
<dbReference type="RefSeq" id="WP_344223173.1">
    <property type="nucleotide sequence ID" value="NZ_BAAAQA010000002.1"/>
</dbReference>
<feature type="transmembrane region" description="Helical" evidence="1">
    <location>
        <begin position="152"/>
        <end position="173"/>
    </location>
</feature>
<feature type="transmembrane region" description="Helical" evidence="1">
    <location>
        <begin position="100"/>
        <end position="123"/>
    </location>
</feature>
<keyword evidence="1" id="KW-0812">Transmembrane</keyword>
<keyword evidence="3" id="KW-1185">Reference proteome</keyword>
<proteinExistence type="predicted"/>
<reference evidence="2 3" key="1">
    <citation type="journal article" date="2019" name="Int. J. Syst. Evol. Microbiol.">
        <title>The Global Catalogue of Microorganisms (GCM) 10K type strain sequencing project: providing services to taxonomists for standard genome sequencing and annotation.</title>
        <authorList>
            <consortium name="The Broad Institute Genomics Platform"/>
            <consortium name="The Broad Institute Genome Sequencing Center for Infectious Disease"/>
            <person name="Wu L."/>
            <person name="Ma J."/>
        </authorList>
    </citation>
    <scope>NUCLEOTIDE SEQUENCE [LARGE SCALE GENOMIC DNA]</scope>
    <source>
        <strain evidence="2 3">JCM 15914</strain>
    </source>
</reference>
<protein>
    <submittedName>
        <fullName evidence="2">Uncharacterized protein</fullName>
    </submittedName>
</protein>
<gene>
    <name evidence="2" type="ORF">GCM10009824_01630</name>
</gene>
<dbReference type="EMBL" id="BAAAQA010000002">
    <property type="protein sequence ID" value="GAA2108404.1"/>
    <property type="molecule type" value="Genomic_DNA"/>
</dbReference>
<feature type="transmembrane region" description="Helical" evidence="1">
    <location>
        <begin position="185"/>
        <end position="205"/>
    </location>
</feature>
<organism evidence="2 3">
    <name type="scientific">Kocuria atrinae</name>
    <dbReference type="NCBI Taxonomy" id="592377"/>
    <lineage>
        <taxon>Bacteria</taxon>
        <taxon>Bacillati</taxon>
        <taxon>Actinomycetota</taxon>
        <taxon>Actinomycetes</taxon>
        <taxon>Micrococcales</taxon>
        <taxon>Micrococcaceae</taxon>
        <taxon>Kocuria</taxon>
    </lineage>
</organism>
<keyword evidence="1" id="KW-1133">Transmembrane helix</keyword>
<keyword evidence="1" id="KW-0472">Membrane</keyword>
<accession>A0ABN2XE52</accession>
<evidence type="ECO:0000256" key="1">
    <source>
        <dbReference type="SAM" id="Phobius"/>
    </source>
</evidence>
<sequence length="227" mass="24279">MLVVVTAVVALAVLYFCTWRICRKAENALGHARDPSETDGLRYEKPVIWSFILSLVLLAPMVIPLGQYTGVRGGQLPAEFQFFTNDFTLQALAVVISNKAMLITAAISGVLCLVIPAVSYIAARSVLNYFVPVADRDTAEVGEFYKANSVNAMLALSLAVSGAALVVTSSMLVGSASELSELFGAGLFVAVTFTLGFVIVAVYAVRLSESSRLAYLRSIRTESVPQS</sequence>
<evidence type="ECO:0000313" key="3">
    <source>
        <dbReference type="Proteomes" id="UP001500166"/>
    </source>
</evidence>
<comment type="caution">
    <text evidence="2">The sequence shown here is derived from an EMBL/GenBank/DDBJ whole genome shotgun (WGS) entry which is preliminary data.</text>
</comment>
<dbReference type="Proteomes" id="UP001500166">
    <property type="component" value="Unassembled WGS sequence"/>
</dbReference>
<feature type="transmembrane region" description="Helical" evidence="1">
    <location>
        <begin position="48"/>
        <end position="66"/>
    </location>
</feature>
<evidence type="ECO:0000313" key="2">
    <source>
        <dbReference type="EMBL" id="GAA2108404.1"/>
    </source>
</evidence>